<reference evidence="1 2" key="1">
    <citation type="submission" date="2015-11" db="EMBL/GenBank/DDBJ databases">
        <title>Expanding the genomic diversity of Burkholderia species for the development of highly accurate diagnostics.</title>
        <authorList>
            <person name="Sahl J."/>
            <person name="Keim P."/>
            <person name="Wagner D."/>
        </authorList>
    </citation>
    <scope>NUCLEOTIDE SEQUENCE [LARGE SCALE GENOMIC DNA]</scope>
    <source>
        <strain evidence="1 2">MSMB1808WGS</strain>
    </source>
</reference>
<evidence type="ECO:0000313" key="1">
    <source>
        <dbReference type="EMBL" id="KVP98022.1"/>
    </source>
</evidence>
<protein>
    <submittedName>
        <fullName evidence="1">Uncharacterized protein</fullName>
    </submittedName>
</protein>
<dbReference type="Proteomes" id="UP000056453">
    <property type="component" value="Unassembled WGS sequence"/>
</dbReference>
<dbReference type="EMBL" id="LPBJ01000047">
    <property type="protein sequence ID" value="KVP98022.1"/>
    <property type="molecule type" value="Genomic_DNA"/>
</dbReference>
<keyword evidence="2" id="KW-1185">Reference proteome</keyword>
<evidence type="ECO:0000313" key="2">
    <source>
        <dbReference type="Proteomes" id="UP000056453"/>
    </source>
</evidence>
<name>A0AAW3MYX2_9BURK</name>
<accession>A0AAW3MYX2</accession>
<sequence>MAMQSLKRIFELAGPYIRSRSERDRGFADVDDRAIAEIYDLLAAAECYVPPGELKDKIRQVLPF</sequence>
<organism evidence="1 2">
    <name type="scientific">Burkholderia ubonensis</name>
    <dbReference type="NCBI Taxonomy" id="101571"/>
    <lineage>
        <taxon>Bacteria</taxon>
        <taxon>Pseudomonadati</taxon>
        <taxon>Pseudomonadota</taxon>
        <taxon>Betaproteobacteria</taxon>
        <taxon>Burkholderiales</taxon>
        <taxon>Burkholderiaceae</taxon>
        <taxon>Burkholderia</taxon>
        <taxon>Burkholderia cepacia complex</taxon>
    </lineage>
</organism>
<proteinExistence type="predicted"/>
<comment type="caution">
    <text evidence="1">The sequence shown here is derived from an EMBL/GenBank/DDBJ whole genome shotgun (WGS) entry which is preliminary data.</text>
</comment>
<gene>
    <name evidence="1" type="ORF">WJ96_05480</name>
</gene>
<dbReference type="AlphaFoldDB" id="A0AAW3MYX2"/>